<keyword evidence="5" id="KW-1185">Reference proteome</keyword>
<dbReference type="Gene3D" id="2.60.120.620">
    <property type="entry name" value="q2cbj1_9rhob like domain"/>
    <property type="match status" value="1"/>
</dbReference>
<accession>M7TA35</accession>
<keyword evidence="1" id="KW-0479">Metal-binding</keyword>
<dbReference type="InterPro" id="IPR005123">
    <property type="entry name" value="Oxoglu/Fe-dep_dioxygenase_dom"/>
</dbReference>
<dbReference type="OMA" id="FDIRAID"/>
<dbReference type="GO" id="GO:0016491">
    <property type="term" value="F:oxidoreductase activity"/>
    <property type="evidence" value="ECO:0007669"/>
    <property type="project" value="UniProtKB-KW"/>
</dbReference>
<sequence length="424" mass="47298">MDPEEQPADSLSTGEEAVEERPPLQFESLPSDGPSDEEFSIDYDESNHEDDVEQWPFADDDKQHDDETKRLLGELRESMRTDHMGDFVFACGASDMAPATFGIGGKDVFDESYRKALKLDPSQFSVDFCPYECGIVDAISQVLLPSLHADVYNLKGIRAELYKLNIYEGPSGHFRAHVDTPLSATHFGSLVVCLPLAHEGGALEVRHGGKTTAFDWSQPKESKPAIQWAAFYSDCEHEVLQVQSGNRVTLTYNLYAVFGNGHIVGHYNENFMPKGGYLGYYTIHAYPHSSESSCLPETLKGLDMAMWEVFQALGCGVCLRPIVVHPDDSDILGRRRTYILEDFDIRAIDNYAESQEDLDEMLGTKYGQEKVDYSRVAWLNQSSGHQEFQIGYTVYGNEPCSMAAYSACAIIVGVPPYEKGDFVP</sequence>
<dbReference type="Proteomes" id="UP000012174">
    <property type="component" value="Unassembled WGS sequence"/>
</dbReference>
<dbReference type="PANTHER" id="PTHR33099">
    <property type="entry name" value="FE2OG DIOXYGENASE DOMAIN-CONTAINING PROTEIN"/>
    <property type="match status" value="1"/>
</dbReference>
<protein>
    <submittedName>
        <fullName evidence="4">Putative 2og-fe oxygenase family protein</fullName>
    </submittedName>
</protein>
<gene>
    <name evidence="4" type="ORF">UCREL1_9527</name>
</gene>
<evidence type="ECO:0000313" key="5">
    <source>
        <dbReference type="Proteomes" id="UP000012174"/>
    </source>
</evidence>
<feature type="domain" description="Fe2OG dioxygenase" evidence="3">
    <location>
        <begin position="158"/>
        <end position="256"/>
    </location>
</feature>
<organism evidence="4 5">
    <name type="scientific">Eutypa lata (strain UCR-EL1)</name>
    <name type="common">Grapevine dieback disease fungus</name>
    <name type="synonym">Eutypa armeniacae</name>
    <dbReference type="NCBI Taxonomy" id="1287681"/>
    <lineage>
        <taxon>Eukaryota</taxon>
        <taxon>Fungi</taxon>
        <taxon>Dikarya</taxon>
        <taxon>Ascomycota</taxon>
        <taxon>Pezizomycotina</taxon>
        <taxon>Sordariomycetes</taxon>
        <taxon>Xylariomycetidae</taxon>
        <taxon>Xylariales</taxon>
        <taxon>Diatrypaceae</taxon>
        <taxon>Eutypa</taxon>
    </lineage>
</organism>
<dbReference type="EMBL" id="KB707212">
    <property type="protein sequence ID" value="EMR63510.1"/>
    <property type="molecule type" value="Genomic_DNA"/>
</dbReference>
<dbReference type="eggNOG" id="ENOG502S1M6">
    <property type="taxonomic scope" value="Eukaryota"/>
</dbReference>
<evidence type="ECO:0000256" key="2">
    <source>
        <dbReference type="SAM" id="MobiDB-lite"/>
    </source>
</evidence>
<dbReference type="OrthoDB" id="27483at2759"/>
<name>M7TA35_EUTLA</name>
<dbReference type="KEGG" id="ela:UCREL1_9527"/>
<evidence type="ECO:0000256" key="1">
    <source>
        <dbReference type="RuleBase" id="RU003682"/>
    </source>
</evidence>
<feature type="region of interest" description="Disordered" evidence="2">
    <location>
        <begin position="1"/>
        <end position="65"/>
    </location>
</feature>
<keyword evidence="1" id="KW-0560">Oxidoreductase</keyword>
<feature type="compositionally biased region" description="Acidic residues" evidence="2">
    <location>
        <begin position="34"/>
        <end position="53"/>
    </location>
</feature>
<evidence type="ECO:0000313" key="4">
    <source>
        <dbReference type="EMBL" id="EMR63510.1"/>
    </source>
</evidence>
<dbReference type="GO" id="GO:0046872">
    <property type="term" value="F:metal ion binding"/>
    <property type="evidence" value="ECO:0007669"/>
    <property type="project" value="UniProtKB-KW"/>
</dbReference>
<keyword evidence="1" id="KW-0408">Iron</keyword>
<dbReference type="PANTHER" id="PTHR33099:SF7">
    <property type="entry name" value="MYND-TYPE DOMAIN-CONTAINING PROTEIN"/>
    <property type="match status" value="1"/>
</dbReference>
<dbReference type="AlphaFoldDB" id="M7TA35"/>
<comment type="similarity">
    <text evidence="1">Belongs to the iron/ascorbate-dependent oxidoreductase family.</text>
</comment>
<dbReference type="STRING" id="1287681.M7TA35"/>
<dbReference type="HOGENOM" id="CLU_019613_1_1_1"/>
<reference evidence="5" key="1">
    <citation type="journal article" date="2013" name="Genome Announc.">
        <title>Draft genome sequence of the grapevine dieback fungus Eutypa lata UCR-EL1.</title>
        <authorList>
            <person name="Blanco-Ulate B."/>
            <person name="Rolshausen P.E."/>
            <person name="Cantu D."/>
        </authorList>
    </citation>
    <scope>NUCLEOTIDE SEQUENCE [LARGE SCALE GENOMIC DNA]</scope>
    <source>
        <strain evidence="5">UCR-EL1</strain>
    </source>
</reference>
<proteinExistence type="inferred from homology"/>
<evidence type="ECO:0000259" key="3">
    <source>
        <dbReference type="PROSITE" id="PS51471"/>
    </source>
</evidence>
<dbReference type="PROSITE" id="PS51471">
    <property type="entry name" value="FE2OG_OXY"/>
    <property type="match status" value="1"/>
</dbReference>